<evidence type="ECO:0000313" key="13">
    <source>
        <dbReference type="EMBL" id="KPM33144.1"/>
    </source>
</evidence>
<dbReference type="PANTHER" id="PTHR43253">
    <property type="entry name" value="TRICORN PROTEASE HOMOLOG 2-RELATED"/>
    <property type="match status" value="1"/>
</dbReference>
<dbReference type="InterPro" id="IPR029045">
    <property type="entry name" value="ClpP/crotonase-like_dom_sf"/>
</dbReference>
<dbReference type="EMBL" id="LDJX01000001">
    <property type="protein sequence ID" value="KPM33144.1"/>
    <property type="molecule type" value="Genomic_DNA"/>
</dbReference>
<dbReference type="GO" id="GO:0005737">
    <property type="term" value="C:cytoplasm"/>
    <property type="evidence" value="ECO:0007669"/>
    <property type="project" value="UniProtKB-SubCell"/>
</dbReference>
<dbReference type="GO" id="GO:0006508">
    <property type="term" value="P:proteolysis"/>
    <property type="evidence" value="ECO:0007669"/>
    <property type="project" value="UniProtKB-UniRule"/>
</dbReference>
<dbReference type="Proteomes" id="UP000050280">
    <property type="component" value="Unassembled WGS sequence"/>
</dbReference>
<organism evidence="13 14">
    <name type="scientific">Croceitalea dokdonensis DOKDO 023</name>
    <dbReference type="NCBI Taxonomy" id="1300341"/>
    <lineage>
        <taxon>Bacteria</taxon>
        <taxon>Pseudomonadati</taxon>
        <taxon>Bacteroidota</taxon>
        <taxon>Flavobacteriia</taxon>
        <taxon>Flavobacteriales</taxon>
        <taxon>Flavobacteriaceae</taxon>
        <taxon>Croceitalea</taxon>
    </lineage>
</organism>
<dbReference type="CDD" id="cd07562">
    <property type="entry name" value="Peptidase_S41_TRI"/>
    <property type="match status" value="1"/>
</dbReference>
<dbReference type="Gene3D" id="2.30.42.10">
    <property type="match status" value="1"/>
</dbReference>
<dbReference type="Pfam" id="PF26550">
    <property type="entry name" value="Tricorn_2nd"/>
    <property type="match status" value="1"/>
</dbReference>
<dbReference type="InterPro" id="IPR005151">
    <property type="entry name" value="Tail-specific_protease"/>
</dbReference>
<comment type="similarity">
    <text evidence="2 7">Belongs to the peptidase S41B family.</text>
</comment>
<evidence type="ECO:0000256" key="1">
    <source>
        <dbReference type="ARBA" id="ARBA00004496"/>
    </source>
</evidence>
<dbReference type="OrthoDB" id="9815657at2"/>
<dbReference type="SUPFAM" id="SSF52096">
    <property type="entry name" value="ClpP/crotonase"/>
    <property type="match status" value="1"/>
</dbReference>
<keyword evidence="5 7" id="KW-0378">Hydrolase</keyword>
<evidence type="ECO:0000256" key="5">
    <source>
        <dbReference type="ARBA" id="ARBA00022801"/>
    </source>
</evidence>
<dbReference type="InterPro" id="IPR028204">
    <property type="entry name" value="Tricorn_C1"/>
</dbReference>
<name>A0A0P7AY49_9FLAO</name>
<dbReference type="Gene3D" id="3.30.750.44">
    <property type="match status" value="1"/>
</dbReference>
<dbReference type="SMART" id="SM00245">
    <property type="entry name" value="TSPc"/>
    <property type="match status" value="1"/>
</dbReference>
<dbReference type="InterPro" id="IPR029414">
    <property type="entry name" value="Tricorn_PDZ"/>
</dbReference>
<evidence type="ECO:0000259" key="12">
    <source>
        <dbReference type="PROSITE" id="PS50106"/>
    </source>
</evidence>
<dbReference type="PANTHER" id="PTHR43253:SF1">
    <property type="entry name" value="TRICORN PROTEASE HOMOLOG 2-RELATED"/>
    <property type="match status" value="1"/>
</dbReference>
<evidence type="ECO:0000256" key="10">
    <source>
        <dbReference type="SAM" id="MobiDB-lite"/>
    </source>
</evidence>
<dbReference type="AlphaFoldDB" id="A0A0P7AY49"/>
<feature type="signal peptide" evidence="11">
    <location>
        <begin position="1"/>
        <end position="18"/>
    </location>
</feature>
<feature type="site" description="Transition state stabilizer; via amide nitrogen" evidence="9">
    <location>
        <position position="987"/>
    </location>
</feature>
<evidence type="ECO:0000256" key="4">
    <source>
        <dbReference type="ARBA" id="ARBA00022670"/>
    </source>
</evidence>
<dbReference type="PIRSF" id="PIRSF036421">
    <property type="entry name" value="Tricorn_protease"/>
    <property type="match status" value="1"/>
</dbReference>
<dbReference type="InterPro" id="IPR012393">
    <property type="entry name" value="Tricorn_protease"/>
</dbReference>
<feature type="active site" description="Charge relay system" evidence="8">
    <location>
        <position position="1042"/>
    </location>
</feature>
<evidence type="ECO:0000256" key="8">
    <source>
        <dbReference type="PIRSR" id="PIRSR036421-1"/>
    </source>
</evidence>
<dbReference type="SUPFAM" id="SSF82171">
    <property type="entry name" value="DPP6 N-terminal domain-like"/>
    <property type="match status" value="2"/>
</dbReference>
<dbReference type="Gene3D" id="2.120.10.60">
    <property type="entry name" value="Tricorn protease N-terminal domain"/>
    <property type="match status" value="2"/>
</dbReference>
<reference evidence="13 14" key="1">
    <citation type="submission" date="2015-09" db="EMBL/GenBank/DDBJ databases">
        <title>Genome sequence of the marine flavobacterium Croceitalea dokdonensis DOKDO 023 that contains proton- and sodium-pumping rhodopsins.</title>
        <authorList>
            <person name="Kwon S.-K."/>
            <person name="Lee H.K."/>
            <person name="Kwak M.-J."/>
            <person name="Kim J.F."/>
        </authorList>
    </citation>
    <scope>NUCLEOTIDE SEQUENCE [LARGE SCALE GENOMIC DNA]</scope>
    <source>
        <strain evidence="13 14">DOKDO 023</strain>
    </source>
</reference>
<dbReference type="InterPro" id="IPR011044">
    <property type="entry name" value="Quino_amine_DH_bsu"/>
</dbReference>
<keyword evidence="3 7" id="KW-0963">Cytoplasm</keyword>
<comment type="caution">
    <text evidence="13">The sequence shown here is derived from an EMBL/GenBank/DDBJ whole genome shotgun (WGS) entry which is preliminary data.</text>
</comment>
<proteinExistence type="inferred from homology"/>
<comment type="function">
    <text evidence="7">Degrades oligopeptides.</text>
</comment>
<dbReference type="STRING" id="1300341.I595_46"/>
<evidence type="ECO:0000256" key="9">
    <source>
        <dbReference type="PIRSR" id="PIRSR036421-3"/>
    </source>
</evidence>
<evidence type="ECO:0000256" key="3">
    <source>
        <dbReference type="ARBA" id="ARBA00022490"/>
    </source>
</evidence>
<dbReference type="PATRIC" id="fig|1300341.3.peg.48"/>
<dbReference type="SMART" id="SM00228">
    <property type="entry name" value="PDZ"/>
    <property type="match status" value="1"/>
</dbReference>
<evidence type="ECO:0000256" key="11">
    <source>
        <dbReference type="SAM" id="SignalP"/>
    </source>
</evidence>
<dbReference type="InterPro" id="IPR011042">
    <property type="entry name" value="6-blade_b-propeller_TolB-like"/>
</dbReference>
<dbReference type="SUPFAM" id="SSF50969">
    <property type="entry name" value="YVTN repeat-like/Quinoprotein amine dehydrogenase"/>
    <property type="match status" value="1"/>
</dbReference>
<dbReference type="Pfam" id="PF14685">
    <property type="entry name" value="PDZ_Tricorn"/>
    <property type="match status" value="1"/>
</dbReference>
<dbReference type="GO" id="GO:0008236">
    <property type="term" value="F:serine-type peptidase activity"/>
    <property type="evidence" value="ECO:0007669"/>
    <property type="project" value="UniProtKB-UniRule"/>
</dbReference>
<evidence type="ECO:0000256" key="2">
    <source>
        <dbReference type="ARBA" id="ARBA00008524"/>
    </source>
</evidence>
<dbReference type="EC" id="3.4.21.-" evidence="7"/>
<feature type="region of interest" description="Disordered" evidence="10">
    <location>
        <begin position="568"/>
        <end position="587"/>
    </location>
</feature>
<sequence>MRGVFLVLTLVLTSVSLAQTKPQWVRYPSISPDGAAIVFTYKGNLFRVAATGGTATQLTFHNAHDYKAVWSRDGQRIAFASDRYGNFDIFSMDALGGAATRLTFHSTDEIPYAYSHDNRTVLFGATRQDAVKHRQYPTGSQPELYAVAPMAGSVNQVLTVPAQDVQTSKDGGFLLYHDKKGYEDEFRKHHVSAITRDVWKYDTASGKHTMLTSFKGEDRNPVLSTDEKTVYYLSEESGNFNVHKFALDTPSQNQQLTNLKTHPVRFLSYGNGVMAFSYDGELYTLKDGGQPEKVPVLIRTQDGANTDKFVSINAGVREMAISPNGKEIAFIARGEVFVTAIEGGLTKRLTNTPEQERFVRFTHDGKGVAYASEREGRWQIYKTTIVRKEEPYFFAATLLKEETVLSKDVDTYLPEFSPDGKQLAYIEDRRTLKVLNLDTKTEKTLLTPDELYHMRDGDKYFKWSPDSKWLVVSWGKTLSNGEILLVDAEGNKKMNLTQSGYYDYYPKWVNEGKQLLWFSNRDGLKSYATSGSTQNDVYTMFLNQESWDKFNLSKEDFDLMKLMDEKKDAKKEDEASKDKKKKDKKKKDEDKETVKPLIFDVEAVDERKARLTIHSSNLGDAVLSKDGEKLYYLARFEKNMNLWETELRTKKTKMLISLGARSGSLQWDKDQEDLFLLSDGSISKVDLAKAAKEPVKMKSEMQLDTDAERQHMFEHIWLRTNAIFYHSNFHGQDWEMLKKEYEKYIPHLGNSYEFAEMVSELLGELNVSHAGGRFGTTIPNADATASLGIFIDYSHKDDGLKIAEIIKGGPLDKAALNIKAGSIIEKINGEPILANTDPAKYLNRLAGTFTLLEVRDPKTQKRQQLRVKPISLSDENRLLYKRWVKQNEKEVAEKSKGKLGYVHIPGMSDGPYRTIYEQMLGKFADKEAVIVDTRFNGGGDLVADLAMFFTGEPFITYETEDRQVGGEPTSRWTKPTLAIFNESMYSDGHCFASGYTDLKIGKTVGMPVPGTCSFAGWERLPNGGVWGVVPVSAKNKAGEWMENNQTEPMIQVKNEPDVINTGIDQQLERSIMELMKEVN</sequence>
<feature type="active site" description="Nucleophile" evidence="8">
    <location>
        <position position="986"/>
    </location>
</feature>
<dbReference type="InterPro" id="IPR001478">
    <property type="entry name" value="PDZ"/>
</dbReference>
<dbReference type="SUPFAM" id="SSF50156">
    <property type="entry name" value="PDZ domain-like"/>
    <property type="match status" value="1"/>
</dbReference>
<protein>
    <recommendedName>
        <fullName evidence="7">Tricorn protease homolog</fullName>
        <ecNumber evidence="7">3.4.21.-</ecNumber>
    </recommendedName>
</protein>
<dbReference type="Gene3D" id="3.90.226.10">
    <property type="entry name" value="2-enoyl-CoA Hydratase, Chain A, domain 1"/>
    <property type="match status" value="1"/>
</dbReference>
<dbReference type="InterPro" id="IPR036034">
    <property type="entry name" value="PDZ_sf"/>
</dbReference>
<gene>
    <name evidence="13" type="ORF">I595_46</name>
</gene>
<dbReference type="RefSeq" id="WP_054557379.1">
    <property type="nucleotide sequence ID" value="NZ_LDJX01000001.1"/>
</dbReference>
<feature type="domain" description="PDZ" evidence="12">
    <location>
        <begin position="775"/>
        <end position="857"/>
    </location>
</feature>
<keyword evidence="4 7" id="KW-0645">Protease</keyword>
<dbReference type="Pfam" id="PF26549">
    <property type="entry name" value="Tricorn_N"/>
    <property type="match status" value="1"/>
</dbReference>
<keyword evidence="11" id="KW-0732">Signal</keyword>
<dbReference type="Pfam" id="PF03572">
    <property type="entry name" value="Peptidase_S41"/>
    <property type="match status" value="1"/>
</dbReference>
<evidence type="ECO:0000256" key="6">
    <source>
        <dbReference type="ARBA" id="ARBA00022825"/>
    </source>
</evidence>
<feature type="compositionally biased region" description="Basic and acidic residues" evidence="10">
    <location>
        <begin position="568"/>
        <end position="577"/>
    </location>
</feature>
<evidence type="ECO:0000256" key="7">
    <source>
        <dbReference type="PIRNR" id="PIRNR036421"/>
    </source>
</evidence>
<dbReference type="Pfam" id="PF14684">
    <property type="entry name" value="Tricorn_C1"/>
    <property type="match status" value="1"/>
</dbReference>
<feature type="chain" id="PRO_5006135192" description="Tricorn protease homolog" evidence="11">
    <location>
        <begin position="19"/>
        <end position="1079"/>
    </location>
</feature>
<accession>A0A0P7AY49</accession>
<keyword evidence="6 7" id="KW-0720">Serine protease</keyword>
<comment type="subcellular location">
    <subcellularLocation>
        <location evidence="1 7">Cytoplasm</location>
    </subcellularLocation>
</comment>
<dbReference type="PROSITE" id="PS50106">
    <property type="entry name" value="PDZ"/>
    <property type="match status" value="1"/>
</dbReference>
<keyword evidence="14" id="KW-1185">Reference proteome</keyword>
<feature type="active site" description="Charge relay system" evidence="8">
    <location>
        <position position="769"/>
    </location>
</feature>
<dbReference type="Gene3D" id="2.120.10.30">
    <property type="entry name" value="TolB, C-terminal domain"/>
    <property type="match status" value="1"/>
</dbReference>
<evidence type="ECO:0000313" key="14">
    <source>
        <dbReference type="Proteomes" id="UP000050280"/>
    </source>
</evidence>